<evidence type="ECO:0000313" key="1">
    <source>
        <dbReference type="EMBL" id="EEB34632.1"/>
    </source>
</evidence>
<proteinExistence type="predicted"/>
<sequence length="60" mass="7118">MARKSAPARKTGIFRTFPGIFPCHFLPCNFTSSGKKDRIPYHNDWHPFYQRSPFTDEEER</sequence>
<dbReference type="HOGENOM" id="CLU_2933883_0_0_7"/>
<name>B6WR25_9BACT</name>
<organism evidence="1 2">
    <name type="scientific">Desulfovibrio piger ATCC 29098</name>
    <dbReference type="NCBI Taxonomy" id="411464"/>
    <lineage>
        <taxon>Bacteria</taxon>
        <taxon>Pseudomonadati</taxon>
        <taxon>Thermodesulfobacteriota</taxon>
        <taxon>Desulfovibrionia</taxon>
        <taxon>Desulfovibrionales</taxon>
        <taxon>Desulfovibrionaceae</taxon>
        <taxon>Desulfovibrio</taxon>
    </lineage>
</organism>
<comment type="caution">
    <text evidence="1">The sequence shown here is derived from an EMBL/GenBank/DDBJ whole genome shotgun (WGS) entry which is preliminary data.</text>
</comment>
<gene>
    <name evidence="1" type="ORF">DESPIG_00505</name>
</gene>
<evidence type="ECO:0000313" key="2">
    <source>
        <dbReference type="Proteomes" id="UP000003676"/>
    </source>
</evidence>
<dbReference type="EMBL" id="ABXU01000021">
    <property type="protein sequence ID" value="EEB34632.1"/>
    <property type="molecule type" value="Genomic_DNA"/>
</dbReference>
<reference evidence="1 2" key="1">
    <citation type="submission" date="2008-10" db="EMBL/GenBank/DDBJ databases">
        <title>Draft genome sequence of Desulvovibrio piger (ATCC 29098).</title>
        <authorList>
            <person name="Sudarsanam P."/>
            <person name="Ley R."/>
            <person name="Guruge J."/>
            <person name="Turnbaugh P.J."/>
            <person name="Mahowald M."/>
            <person name="Liep D."/>
            <person name="Gordon J."/>
        </authorList>
    </citation>
    <scope>NUCLEOTIDE SEQUENCE [LARGE SCALE GENOMIC DNA]</scope>
    <source>
        <strain evidence="1 2">ATCC 29098</strain>
    </source>
</reference>
<protein>
    <submittedName>
        <fullName evidence="1">Uncharacterized protein</fullName>
    </submittedName>
</protein>
<dbReference type="AlphaFoldDB" id="B6WR25"/>
<reference evidence="1 2" key="2">
    <citation type="submission" date="2008-10" db="EMBL/GenBank/DDBJ databases">
        <authorList>
            <person name="Fulton L."/>
            <person name="Clifton S."/>
            <person name="Fulton B."/>
            <person name="Xu J."/>
            <person name="Minx P."/>
            <person name="Pepin K.H."/>
            <person name="Johnson M."/>
            <person name="Bhonagiri V."/>
            <person name="Nash W.E."/>
            <person name="Mardis E.R."/>
            <person name="Wilson R.K."/>
        </authorList>
    </citation>
    <scope>NUCLEOTIDE SEQUENCE [LARGE SCALE GENOMIC DNA]</scope>
    <source>
        <strain evidence="1 2">ATCC 29098</strain>
    </source>
</reference>
<dbReference type="Proteomes" id="UP000003676">
    <property type="component" value="Unassembled WGS sequence"/>
</dbReference>
<accession>B6WR25</accession>